<sequence length="86" mass="10265">MAEKQKISKIAIIQFLPKHVSLLNYEKLSDIIITNKVMELKRCNFFLLIYSLTKSSERINTVWFVMHMQESYNSFHLNEYILVKPI</sequence>
<gene>
    <name evidence="1" type="ORF">SDC9_120419</name>
</gene>
<evidence type="ECO:0000313" key="1">
    <source>
        <dbReference type="EMBL" id="MPM73439.1"/>
    </source>
</evidence>
<comment type="caution">
    <text evidence="1">The sequence shown here is derived from an EMBL/GenBank/DDBJ whole genome shotgun (WGS) entry which is preliminary data.</text>
</comment>
<proteinExistence type="predicted"/>
<name>A0A645C717_9ZZZZ</name>
<accession>A0A645C717</accession>
<protein>
    <submittedName>
        <fullName evidence="1">Uncharacterized protein</fullName>
    </submittedName>
</protein>
<dbReference type="EMBL" id="VSSQ01025367">
    <property type="protein sequence ID" value="MPM73439.1"/>
    <property type="molecule type" value="Genomic_DNA"/>
</dbReference>
<organism evidence="1">
    <name type="scientific">bioreactor metagenome</name>
    <dbReference type="NCBI Taxonomy" id="1076179"/>
    <lineage>
        <taxon>unclassified sequences</taxon>
        <taxon>metagenomes</taxon>
        <taxon>ecological metagenomes</taxon>
    </lineage>
</organism>
<reference evidence="1" key="1">
    <citation type="submission" date="2019-08" db="EMBL/GenBank/DDBJ databases">
        <authorList>
            <person name="Kucharzyk K."/>
            <person name="Murdoch R.W."/>
            <person name="Higgins S."/>
            <person name="Loffler F."/>
        </authorList>
    </citation>
    <scope>NUCLEOTIDE SEQUENCE</scope>
</reference>
<dbReference type="AlphaFoldDB" id="A0A645C717"/>